<evidence type="ECO:0000313" key="5">
    <source>
        <dbReference type="Proteomes" id="UP000187283"/>
    </source>
</evidence>
<dbReference type="PROSITE" id="PS00036">
    <property type="entry name" value="BZIP_BASIC"/>
    <property type="match status" value="1"/>
</dbReference>
<evidence type="ECO:0000259" key="3">
    <source>
        <dbReference type="PROSITE" id="PS00036"/>
    </source>
</evidence>
<dbReference type="OrthoDB" id="2593073at2759"/>
<comment type="subcellular location">
    <subcellularLocation>
        <location evidence="1">Nucleus</location>
    </subcellularLocation>
</comment>
<keyword evidence="2" id="KW-0539">Nucleus</keyword>
<evidence type="ECO:0000256" key="2">
    <source>
        <dbReference type="ARBA" id="ARBA00023242"/>
    </source>
</evidence>
<dbReference type="Proteomes" id="UP000187283">
    <property type="component" value="Unassembled WGS sequence"/>
</dbReference>
<gene>
    <name evidence="4" type="ORF">AYI70_g8308</name>
</gene>
<feature type="domain" description="BZIP" evidence="3">
    <location>
        <begin position="106"/>
        <end position="120"/>
    </location>
</feature>
<dbReference type="PANTHER" id="PTHR40621">
    <property type="entry name" value="TRANSCRIPTION FACTOR KAPC-RELATED"/>
    <property type="match status" value="1"/>
</dbReference>
<evidence type="ECO:0000256" key="1">
    <source>
        <dbReference type="ARBA" id="ARBA00004123"/>
    </source>
</evidence>
<dbReference type="Gene3D" id="1.20.5.170">
    <property type="match status" value="1"/>
</dbReference>
<organism evidence="4 5">
    <name type="scientific">Smittium culicis</name>
    <dbReference type="NCBI Taxonomy" id="133412"/>
    <lineage>
        <taxon>Eukaryota</taxon>
        <taxon>Fungi</taxon>
        <taxon>Fungi incertae sedis</taxon>
        <taxon>Zoopagomycota</taxon>
        <taxon>Kickxellomycotina</taxon>
        <taxon>Harpellomycetes</taxon>
        <taxon>Harpellales</taxon>
        <taxon>Legeriomycetaceae</taxon>
        <taxon>Smittium</taxon>
    </lineage>
</organism>
<dbReference type="InterPro" id="IPR046347">
    <property type="entry name" value="bZIP_sf"/>
</dbReference>
<dbReference type="InterPro" id="IPR004827">
    <property type="entry name" value="bZIP"/>
</dbReference>
<dbReference type="GO" id="GO:0001228">
    <property type="term" value="F:DNA-binding transcription activator activity, RNA polymerase II-specific"/>
    <property type="evidence" value="ECO:0007669"/>
    <property type="project" value="TreeGrafter"/>
</dbReference>
<proteinExistence type="predicted"/>
<name>A0A1R1XGN3_9FUNG</name>
<dbReference type="PANTHER" id="PTHR40621:SF6">
    <property type="entry name" value="AP-1-LIKE TRANSCRIPTION FACTOR YAP1-RELATED"/>
    <property type="match status" value="1"/>
</dbReference>
<dbReference type="GO" id="GO:0090575">
    <property type="term" value="C:RNA polymerase II transcription regulator complex"/>
    <property type="evidence" value="ECO:0007669"/>
    <property type="project" value="TreeGrafter"/>
</dbReference>
<evidence type="ECO:0000313" key="4">
    <source>
        <dbReference type="EMBL" id="OMJ13766.1"/>
    </source>
</evidence>
<dbReference type="GO" id="GO:0000976">
    <property type="term" value="F:transcription cis-regulatory region binding"/>
    <property type="evidence" value="ECO:0007669"/>
    <property type="project" value="InterPro"/>
</dbReference>
<dbReference type="SUPFAM" id="SSF57959">
    <property type="entry name" value="Leucine zipper domain"/>
    <property type="match status" value="1"/>
</dbReference>
<dbReference type="EMBL" id="LSSN01003353">
    <property type="protein sequence ID" value="OMJ13766.1"/>
    <property type="molecule type" value="Genomic_DNA"/>
</dbReference>
<dbReference type="CDD" id="cd14688">
    <property type="entry name" value="bZIP_YAP"/>
    <property type="match status" value="1"/>
</dbReference>
<accession>A0A1R1XGN3</accession>
<protein>
    <recommendedName>
        <fullName evidence="3">BZIP domain-containing protein</fullName>
    </recommendedName>
</protein>
<comment type="caution">
    <text evidence="4">The sequence shown here is derived from an EMBL/GenBank/DDBJ whole genome shotgun (WGS) entry which is preliminary data.</text>
</comment>
<reference evidence="4 5" key="1">
    <citation type="submission" date="2017-01" db="EMBL/GenBank/DDBJ databases">
        <authorList>
            <person name="Mah S.A."/>
            <person name="Swanson W.J."/>
            <person name="Moy G.W."/>
            <person name="Vacquier V.D."/>
        </authorList>
    </citation>
    <scope>NUCLEOTIDE SEQUENCE [LARGE SCALE GENOMIC DNA]</scope>
    <source>
        <strain evidence="4 5">GSMNP</strain>
    </source>
</reference>
<keyword evidence="5" id="KW-1185">Reference proteome</keyword>
<dbReference type="AlphaFoldDB" id="A0A1R1XGN3"/>
<dbReference type="InterPro" id="IPR050936">
    <property type="entry name" value="AP-1-like"/>
</dbReference>
<dbReference type="Pfam" id="PF00170">
    <property type="entry name" value="bZIP_1"/>
    <property type="match status" value="1"/>
</dbReference>
<sequence>MDFCDINNPENKFQCLELGQSSRRNLDIHIQGLSNYNNDVMSNNRDVNFSNENYNDKFLTGDTRHEPSNKLLCDFQSKKLNYNRYAEKDLRSPSSHRHIISYNSIKAERNRAAQRAFRLRKEQYVKDLEYRALKLDEMNYAVSQLVEENQYLKQQIQRISLEISKYKVPENVIMKEAYFQDYSFTSKSRSDIMDLMLPTIDNENLNHETLIRSSYDDFKDQNDDSKHIKKKNIFG</sequence>